<name>A0A1G6A019_EUBOX</name>
<reference evidence="5 6" key="1">
    <citation type="submission" date="2016-10" db="EMBL/GenBank/DDBJ databases">
        <authorList>
            <person name="de Groot N.N."/>
        </authorList>
    </citation>
    <scope>NUCLEOTIDE SEQUENCE [LARGE SCALE GENOMIC DNA]</scope>
    <source>
        <strain evidence="5 6">DSM 3217</strain>
    </source>
</reference>
<dbReference type="InterPro" id="IPR027417">
    <property type="entry name" value="P-loop_NTPase"/>
</dbReference>
<dbReference type="EMBL" id="FMXR01000004">
    <property type="protein sequence ID" value="SDB01757.1"/>
    <property type="molecule type" value="Genomic_DNA"/>
</dbReference>
<dbReference type="GO" id="GO:0005524">
    <property type="term" value="F:ATP binding"/>
    <property type="evidence" value="ECO:0007669"/>
    <property type="project" value="UniProtKB-KW"/>
</dbReference>
<dbReference type="Pfam" id="PF00005">
    <property type="entry name" value="ABC_tran"/>
    <property type="match status" value="1"/>
</dbReference>
<dbReference type="GO" id="GO:0016887">
    <property type="term" value="F:ATP hydrolysis activity"/>
    <property type="evidence" value="ECO:0007669"/>
    <property type="project" value="InterPro"/>
</dbReference>
<sequence length="269" mass="30317">MKLELRDVTCGYDKTPVIKNINFEINSAETLAILGPNGVGKSTMFKTILNLIKPLSGQISIDGEDIKDWSPKKMSRYMAYVAQAHVPSFPYQVKDIAMLGRIGQMSHLARPTKKDYEIVEQALEDVGIRHLRDHIYTEISGGERQLLMIAKALVQEPKILIMDEPTANLDYGNMVIVMNCIRTLAKKGLCVIFTTHMPDQAFMCNAKTAMLFRNDPIIFGEASRVITEKNLYKAYQTDIQILEVIDQDGCPVKICTPRFHKSQNGGYDE</sequence>
<evidence type="ECO:0000259" key="4">
    <source>
        <dbReference type="PROSITE" id="PS50893"/>
    </source>
</evidence>
<dbReference type="PROSITE" id="PS00211">
    <property type="entry name" value="ABC_TRANSPORTER_1"/>
    <property type="match status" value="1"/>
</dbReference>
<keyword evidence="3 5" id="KW-0067">ATP-binding</keyword>
<keyword evidence="6" id="KW-1185">Reference proteome</keyword>
<dbReference type="InterPro" id="IPR017871">
    <property type="entry name" value="ABC_transporter-like_CS"/>
</dbReference>
<dbReference type="InterPro" id="IPR003439">
    <property type="entry name" value="ABC_transporter-like_ATP-bd"/>
</dbReference>
<evidence type="ECO:0000313" key="5">
    <source>
        <dbReference type="EMBL" id="SDB01757.1"/>
    </source>
</evidence>
<accession>A0A1G6A019</accession>
<gene>
    <name evidence="5" type="ORF">SAMN02910417_00065</name>
</gene>
<dbReference type="RefSeq" id="WP_090170794.1">
    <property type="nucleotide sequence ID" value="NZ_FMXR01000004.1"/>
</dbReference>
<keyword evidence="2" id="KW-0547">Nucleotide-binding</keyword>
<dbReference type="STRING" id="1732.SAMN02910417_00065"/>
<dbReference type="PROSITE" id="PS50893">
    <property type="entry name" value="ABC_TRANSPORTER_2"/>
    <property type="match status" value="1"/>
</dbReference>
<dbReference type="SMART" id="SM00382">
    <property type="entry name" value="AAA"/>
    <property type="match status" value="1"/>
</dbReference>
<evidence type="ECO:0000256" key="1">
    <source>
        <dbReference type="ARBA" id="ARBA00022448"/>
    </source>
</evidence>
<dbReference type="SUPFAM" id="SSF52540">
    <property type="entry name" value="P-loop containing nucleoside triphosphate hydrolases"/>
    <property type="match status" value="1"/>
</dbReference>
<dbReference type="PANTHER" id="PTHR42734:SF19">
    <property type="entry name" value="IRON COMPOUNDS ABC TRANSPORTER, ATP-BINDING PROTEIN"/>
    <property type="match status" value="1"/>
</dbReference>
<evidence type="ECO:0000313" key="6">
    <source>
        <dbReference type="Proteomes" id="UP000199228"/>
    </source>
</evidence>
<proteinExistence type="predicted"/>
<dbReference type="PANTHER" id="PTHR42734">
    <property type="entry name" value="METAL TRANSPORT SYSTEM ATP-BINDING PROTEIN TM_0124-RELATED"/>
    <property type="match status" value="1"/>
</dbReference>
<evidence type="ECO:0000256" key="2">
    <source>
        <dbReference type="ARBA" id="ARBA00022741"/>
    </source>
</evidence>
<organism evidence="5 6">
    <name type="scientific">Eubacterium oxidoreducens</name>
    <dbReference type="NCBI Taxonomy" id="1732"/>
    <lineage>
        <taxon>Bacteria</taxon>
        <taxon>Bacillati</taxon>
        <taxon>Bacillota</taxon>
        <taxon>Clostridia</taxon>
        <taxon>Eubacteriales</taxon>
        <taxon>Eubacteriaceae</taxon>
        <taxon>Eubacterium</taxon>
    </lineage>
</organism>
<dbReference type="OrthoDB" id="9799337at2"/>
<dbReference type="InterPro" id="IPR050153">
    <property type="entry name" value="Metal_Ion_Import_ABC"/>
</dbReference>
<dbReference type="Gene3D" id="3.40.50.300">
    <property type="entry name" value="P-loop containing nucleotide triphosphate hydrolases"/>
    <property type="match status" value="1"/>
</dbReference>
<dbReference type="FunFam" id="3.40.50.300:FF:000134">
    <property type="entry name" value="Iron-enterobactin ABC transporter ATP-binding protein"/>
    <property type="match status" value="1"/>
</dbReference>
<dbReference type="AlphaFoldDB" id="A0A1G6A019"/>
<feature type="domain" description="ABC transporter" evidence="4">
    <location>
        <begin position="3"/>
        <end position="238"/>
    </location>
</feature>
<dbReference type="Proteomes" id="UP000199228">
    <property type="component" value="Unassembled WGS sequence"/>
</dbReference>
<evidence type="ECO:0000256" key="3">
    <source>
        <dbReference type="ARBA" id="ARBA00022840"/>
    </source>
</evidence>
<keyword evidence="1" id="KW-0813">Transport</keyword>
<protein>
    <submittedName>
        <fullName evidence="5">Iron complex transport system ATP-binding protein</fullName>
    </submittedName>
</protein>
<dbReference type="InterPro" id="IPR003593">
    <property type="entry name" value="AAA+_ATPase"/>
</dbReference>